<dbReference type="OrthoDB" id="439808at2759"/>
<evidence type="ECO:0000256" key="2">
    <source>
        <dbReference type="ARBA" id="ARBA00022528"/>
    </source>
</evidence>
<reference evidence="13" key="1">
    <citation type="submission" date="2020-10" db="EMBL/GenBank/DDBJ databases">
        <authorList>
            <person name="Han B."/>
            <person name="Lu T."/>
            <person name="Zhao Q."/>
            <person name="Huang X."/>
            <person name="Zhao Y."/>
        </authorList>
    </citation>
    <scope>NUCLEOTIDE SEQUENCE</scope>
</reference>
<dbReference type="InterPro" id="IPR001247">
    <property type="entry name" value="ExoRNase_PH_dom1"/>
</dbReference>
<feature type="compositionally biased region" description="Pro residues" evidence="11">
    <location>
        <begin position="294"/>
        <end position="311"/>
    </location>
</feature>
<dbReference type="InterPro" id="IPR020568">
    <property type="entry name" value="Ribosomal_Su5_D2-typ_SF"/>
</dbReference>
<dbReference type="InterPro" id="IPR027408">
    <property type="entry name" value="PNPase/RNase_PH_dom_sf"/>
</dbReference>
<evidence type="ECO:0000256" key="10">
    <source>
        <dbReference type="PROSITE-ProRule" id="PRU00176"/>
    </source>
</evidence>
<dbReference type="Pfam" id="PF00076">
    <property type="entry name" value="RRM_1"/>
    <property type="match status" value="2"/>
</dbReference>
<keyword evidence="8" id="KW-0809">Transit peptide</keyword>
<organism evidence="13 14">
    <name type="scientific">Miscanthus lutarioriparius</name>
    <dbReference type="NCBI Taxonomy" id="422564"/>
    <lineage>
        <taxon>Eukaryota</taxon>
        <taxon>Viridiplantae</taxon>
        <taxon>Streptophyta</taxon>
        <taxon>Embryophyta</taxon>
        <taxon>Tracheophyta</taxon>
        <taxon>Spermatophyta</taxon>
        <taxon>Magnoliopsida</taxon>
        <taxon>Liliopsida</taxon>
        <taxon>Poales</taxon>
        <taxon>Poaceae</taxon>
        <taxon>PACMAD clade</taxon>
        <taxon>Panicoideae</taxon>
        <taxon>Andropogonodae</taxon>
        <taxon>Andropogoneae</taxon>
        <taxon>Saccharinae</taxon>
        <taxon>Miscanthus</taxon>
    </lineage>
</organism>
<dbReference type="SUPFAM" id="SSF54211">
    <property type="entry name" value="Ribosomal protein S5 domain 2-like"/>
    <property type="match status" value="1"/>
</dbReference>
<dbReference type="InterPro" id="IPR012677">
    <property type="entry name" value="Nucleotide-bd_a/b_plait_sf"/>
</dbReference>
<proteinExistence type="predicted"/>
<evidence type="ECO:0000256" key="9">
    <source>
        <dbReference type="ARBA" id="ARBA00023274"/>
    </source>
</evidence>
<evidence type="ECO:0000256" key="5">
    <source>
        <dbReference type="ARBA" id="ARBA00022664"/>
    </source>
</evidence>
<dbReference type="EMBL" id="CAJGYO010000003">
    <property type="protein sequence ID" value="CAD6216984.1"/>
    <property type="molecule type" value="Genomic_DNA"/>
</dbReference>
<feature type="compositionally biased region" description="Basic and acidic residues" evidence="11">
    <location>
        <begin position="17"/>
        <end position="27"/>
    </location>
</feature>
<dbReference type="GO" id="GO:1990904">
    <property type="term" value="C:ribonucleoprotein complex"/>
    <property type="evidence" value="ECO:0007669"/>
    <property type="project" value="UniProtKB-KW"/>
</dbReference>
<feature type="domain" description="RRM" evidence="12">
    <location>
        <begin position="367"/>
        <end position="445"/>
    </location>
</feature>
<name>A0A811N1Y9_9POAL</name>
<dbReference type="SUPFAM" id="SSF54928">
    <property type="entry name" value="RNA-binding domain, RBD"/>
    <property type="match status" value="2"/>
</dbReference>
<dbReference type="AlphaFoldDB" id="A0A811N1Y9"/>
<dbReference type="Gene3D" id="3.30.70.330">
    <property type="match status" value="2"/>
</dbReference>
<dbReference type="InterPro" id="IPR048289">
    <property type="entry name" value="RRM2_NsCP33-like"/>
</dbReference>
<keyword evidence="4" id="KW-0934">Plastid</keyword>
<keyword evidence="7 10" id="KW-0694">RNA-binding</keyword>
<keyword evidence="3" id="KW-0597">Phosphoprotein</keyword>
<dbReference type="GO" id="GO:0009535">
    <property type="term" value="C:chloroplast thylakoid membrane"/>
    <property type="evidence" value="ECO:0007669"/>
    <property type="project" value="TreeGrafter"/>
</dbReference>
<evidence type="ECO:0000313" key="13">
    <source>
        <dbReference type="EMBL" id="CAD6216984.1"/>
    </source>
</evidence>
<dbReference type="InterPro" id="IPR050502">
    <property type="entry name" value="Euk_RNA-bind_prot"/>
</dbReference>
<evidence type="ECO:0000256" key="3">
    <source>
        <dbReference type="ARBA" id="ARBA00022553"/>
    </source>
</evidence>
<keyword evidence="5" id="KW-0507">mRNA processing</keyword>
<keyword evidence="9" id="KW-0687">Ribonucleoprotein</keyword>
<keyword evidence="14" id="KW-1185">Reference proteome</keyword>
<comment type="subcellular location">
    <subcellularLocation>
        <location evidence="1">Plastid</location>
        <location evidence="1">Chloroplast</location>
    </subcellularLocation>
</comment>
<keyword evidence="6" id="KW-0677">Repeat</keyword>
<dbReference type="InterPro" id="IPR036345">
    <property type="entry name" value="ExoRNase_PH_dom2_sf"/>
</dbReference>
<dbReference type="InterPro" id="IPR035979">
    <property type="entry name" value="RBD_domain_sf"/>
</dbReference>
<dbReference type="GO" id="GO:0006397">
    <property type="term" value="P:mRNA processing"/>
    <property type="evidence" value="ECO:0007669"/>
    <property type="project" value="UniProtKB-KW"/>
</dbReference>
<dbReference type="PROSITE" id="PS50102">
    <property type="entry name" value="RRM"/>
    <property type="match status" value="2"/>
</dbReference>
<feature type="domain" description="RRM" evidence="12">
    <location>
        <begin position="471"/>
        <end position="549"/>
    </location>
</feature>
<evidence type="ECO:0000313" key="14">
    <source>
        <dbReference type="Proteomes" id="UP000604825"/>
    </source>
</evidence>
<evidence type="ECO:0000256" key="6">
    <source>
        <dbReference type="ARBA" id="ARBA00022737"/>
    </source>
</evidence>
<sequence>MSALAGTGTYSPAAPAGDKRRERKEELRRHLVEDADWPRADGRSFHDCRPAFMQTGPTTAASGSAYAEFGKTKVIVSVFGPRESKKAMMYSDVGRLNCNVSYTTFATPVRGQGADNKEYSSMLHKALEGAVMLHTFPKTTVDVFALVLESGGSDLPIIISCASLALADAGIMMYDLVTSVSVSCFGKNIIIDPTSDEEAWQDGSLVVAFMPARKEITQLTLNGEWSDGRITNAVELCMDACTRRKPFPHTAREVFKPLTPPVLSCHRHSPPALQAPEPYHQILISSRASWRPRSSPPLSHPASSPYPPPEPAAPAASAFLPFRPPLRAVSAPGRRVFEPVAVAVSSEYETEGAEQEEEGAEEFSEDLKLFVGNLPFSVDSAQLAGLFEQAGSVEMVEVVYDRMTGRSRGFGFVTMSSAEEAGAAVEQFNGYTFQGRPLRVNCGPPPPRDEFTPRAPRGGSGGGGSFVDSGNKVYVGNLAWGVDNSTLENLFSEQGQVLDAKVIYDRESGRSRGFGFVTYGTVEEVNNAISNLDGIDLDGRQIRVTVAESKPRRQF</sequence>
<dbReference type="CDD" id="cd11371">
    <property type="entry name" value="RNase_PH_MTR3"/>
    <property type="match status" value="1"/>
</dbReference>
<dbReference type="PANTHER" id="PTHR48025:SF12">
    <property type="entry name" value="OS07G0631900 PROTEIN"/>
    <property type="match status" value="1"/>
</dbReference>
<gene>
    <name evidence="13" type="ORF">NCGR_LOCUS11134</name>
</gene>
<dbReference type="Pfam" id="PF03725">
    <property type="entry name" value="RNase_PH_C"/>
    <property type="match status" value="1"/>
</dbReference>
<dbReference type="Proteomes" id="UP000604825">
    <property type="component" value="Unassembled WGS sequence"/>
</dbReference>
<feature type="region of interest" description="Disordered" evidence="11">
    <location>
        <begin position="290"/>
        <end position="311"/>
    </location>
</feature>
<dbReference type="GO" id="GO:1901259">
    <property type="term" value="P:chloroplast rRNA processing"/>
    <property type="evidence" value="ECO:0007669"/>
    <property type="project" value="TreeGrafter"/>
</dbReference>
<evidence type="ECO:0000256" key="8">
    <source>
        <dbReference type="ARBA" id="ARBA00022946"/>
    </source>
</evidence>
<dbReference type="GO" id="GO:0003729">
    <property type="term" value="F:mRNA binding"/>
    <property type="evidence" value="ECO:0007669"/>
    <property type="project" value="TreeGrafter"/>
</dbReference>
<comment type="caution">
    <text evidence="13">The sequence shown here is derived from an EMBL/GenBank/DDBJ whole genome shotgun (WGS) entry which is preliminary data.</text>
</comment>
<feature type="region of interest" description="Disordered" evidence="11">
    <location>
        <begin position="1"/>
        <end position="27"/>
    </location>
</feature>
<dbReference type="Gene3D" id="3.30.230.70">
    <property type="entry name" value="GHMP Kinase, N-terminal domain"/>
    <property type="match status" value="1"/>
</dbReference>
<accession>A0A811N1Y9</accession>
<dbReference type="GO" id="GO:0009409">
    <property type="term" value="P:response to cold"/>
    <property type="evidence" value="ECO:0007669"/>
    <property type="project" value="UniProtKB-ARBA"/>
</dbReference>
<dbReference type="FunFam" id="3.30.70.330:FF:000423">
    <property type="entry name" value="Ribonucleoprotein A, chloroplastic"/>
    <property type="match status" value="1"/>
</dbReference>
<dbReference type="Pfam" id="PF01138">
    <property type="entry name" value="RNase_PH"/>
    <property type="match status" value="1"/>
</dbReference>
<keyword evidence="2" id="KW-0150">Chloroplast</keyword>
<protein>
    <recommendedName>
        <fullName evidence="12">RRM domain-containing protein</fullName>
    </recommendedName>
</protein>
<dbReference type="InterPro" id="IPR015847">
    <property type="entry name" value="ExoRNase_PH_dom2"/>
</dbReference>
<dbReference type="CDD" id="cd21608">
    <property type="entry name" value="RRM2_NsCP33_like"/>
    <property type="match status" value="1"/>
</dbReference>
<evidence type="ECO:0000256" key="7">
    <source>
        <dbReference type="ARBA" id="ARBA00022884"/>
    </source>
</evidence>
<dbReference type="FunFam" id="3.30.230.70:FF:000015">
    <property type="entry name" value="Exosome complex component RRP41-like"/>
    <property type="match status" value="1"/>
</dbReference>
<dbReference type="SMART" id="SM00360">
    <property type="entry name" value="RRM"/>
    <property type="match status" value="2"/>
</dbReference>
<evidence type="ECO:0000256" key="4">
    <source>
        <dbReference type="ARBA" id="ARBA00022640"/>
    </source>
</evidence>
<evidence type="ECO:0000256" key="1">
    <source>
        <dbReference type="ARBA" id="ARBA00004229"/>
    </source>
</evidence>
<dbReference type="SUPFAM" id="SSF55666">
    <property type="entry name" value="Ribonuclease PH domain 2-like"/>
    <property type="match status" value="1"/>
</dbReference>
<evidence type="ECO:0000256" key="11">
    <source>
        <dbReference type="SAM" id="MobiDB-lite"/>
    </source>
</evidence>
<dbReference type="PANTHER" id="PTHR48025">
    <property type="entry name" value="OS02G0815200 PROTEIN"/>
    <property type="match status" value="1"/>
</dbReference>
<evidence type="ECO:0000259" key="12">
    <source>
        <dbReference type="PROSITE" id="PS50102"/>
    </source>
</evidence>
<dbReference type="InterPro" id="IPR000504">
    <property type="entry name" value="RRM_dom"/>
</dbReference>
<dbReference type="FunFam" id="3.30.70.330:FF:000357">
    <property type="entry name" value="Ribonucleoprotein A, chloroplastic"/>
    <property type="match status" value="1"/>
</dbReference>